<dbReference type="Pfam" id="PF11896">
    <property type="entry name" value="GlgE_dom_N_S"/>
    <property type="match status" value="1"/>
</dbReference>
<dbReference type="GO" id="GO:0016758">
    <property type="term" value="F:hexosyltransferase activity"/>
    <property type="evidence" value="ECO:0007669"/>
    <property type="project" value="UniProtKB-UniRule"/>
</dbReference>
<feature type="domain" description="Glycosyl hydrolase family 13 catalytic" evidence="8">
    <location>
        <begin position="642"/>
        <end position="987"/>
    </location>
</feature>
<dbReference type="InterPro" id="IPR026585">
    <property type="entry name" value="GlgE"/>
</dbReference>
<dbReference type="Gene3D" id="1.20.58.80">
    <property type="entry name" value="Phosphotransferase system, lactose/cellobiose-type IIA subunit"/>
    <property type="match status" value="1"/>
</dbReference>
<evidence type="ECO:0000256" key="3">
    <source>
        <dbReference type="ARBA" id="ARBA00022679"/>
    </source>
</evidence>
<dbReference type="CDD" id="cd11344">
    <property type="entry name" value="AmyAc_GlgE_like"/>
    <property type="match status" value="1"/>
</dbReference>
<dbReference type="SMART" id="SM00642">
    <property type="entry name" value="Aamy"/>
    <property type="match status" value="1"/>
</dbReference>
<comment type="catalytic activity">
    <reaction evidence="5 6">
        <text>alpha-maltose 1-phosphate + [(1-&gt;4)-alpha-D-glucosyl](n) = [(1-&gt;4)-alpha-D-glucosyl](n+2) + phosphate</text>
        <dbReference type="Rhea" id="RHEA:42692"/>
        <dbReference type="Rhea" id="RHEA-COMP:9584"/>
        <dbReference type="Rhea" id="RHEA-COMP:10183"/>
        <dbReference type="ChEBI" id="CHEBI:15444"/>
        <dbReference type="ChEBI" id="CHEBI:43474"/>
        <dbReference type="ChEBI" id="CHEBI:63576"/>
        <dbReference type="EC" id="2.4.99.16"/>
    </reaction>
</comment>
<feature type="binding site" evidence="6">
    <location>
        <position position="823"/>
    </location>
    <ligand>
        <name>alpha-maltose 1-phosphate</name>
        <dbReference type="ChEBI" id="CHEBI:63576"/>
    </ligand>
</feature>
<dbReference type="PANTHER" id="PTHR47786:SF2">
    <property type="entry name" value="GLYCOSYL HYDROLASE FAMILY 13 CATALYTIC DOMAIN-CONTAINING PROTEIN"/>
    <property type="match status" value="1"/>
</dbReference>
<evidence type="ECO:0000256" key="6">
    <source>
        <dbReference type="HAMAP-Rule" id="MF_02124"/>
    </source>
</evidence>
<dbReference type="PANTHER" id="PTHR47786">
    <property type="entry name" value="ALPHA-1,4-GLUCAN:MALTOSE-1-PHOSPHATE MALTOSYLTRANSFERASE"/>
    <property type="match status" value="1"/>
</dbReference>
<dbReference type="GO" id="GO:0030979">
    <property type="term" value="P:alpha-glucan biosynthetic process"/>
    <property type="evidence" value="ECO:0007669"/>
    <property type="project" value="UniProtKB-UniRule"/>
</dbReference>
<dbReference type="InterPro" id="IPR021828">
    <property type="entry name" value="GlgE_dom_N/S"/>
</dbReference>
<feature type="binding site" evidence="6">
    <location>
        <position position="785"/>
    </location>
    <ligand>
        <name>alpha-maltose 1-phosphate</name>
        <dbReference type="ChEBI" id="CHEBI:63576"/>
    </ligand>
</feature>
<evidence type="ECO:0000256" key="7">
    <source>
        <dbReference type="SAM" id="MobiDB-lite"/>
    </source>
</evidence>
<keyword evidence="2 6" id="KW-0328">Glycosyltransferase</keyword>
<evidence type="ECO:0000256" key="5">
    <source>
        <dbReference type="ARBA" id="ARBA00048735"/>
    </source>
</evidence>
<evidence type="ECO:0000256" key="4">
    <source>
        <dbReference type="ARBA" id="ARBA00023277"/>
    </source>
</evidence>
<feature type="binding site" evidence="6">
    <location>
        <position position="750"/>
    </location>
    <ligand>
        <name>alpha-maltose 1-phosphate</name>
        <dbReference type="ChEBI" id="CHEBI:63576"/>
    </ligand>
</feature>
<dbReference type="AlphaFoldDB" id="A0A1L3EVZ2"/>
<dbReference type="EMBL" id="CP017480">
    <property type="protein sequence ID" value="APG05180.1"/>
    <property type="molecule type" value="Genomic_DNA"/>
</dbReference>
<feature type="binding site" evidence="6">
    <location>
        <begin position="962"/>
        <end position="963"/>
    </location>
    <ligand>
        <name>alpha-maltose 1-phosphate</name>
        <dbReference type="ChEBI" id="CHEBI:63576"/>
    </ligand>
</feature>
<dbReference type="InterPro" id="IPR006047">
    <property type="entry name" value="GH13_cat_dom"/>
</dbReference>
<dbReference type="KEGG" id="lrz:BJI69_15585"/>
<dbReference type="Proteomes" id="UP000182987">
    <property type="component" value="Chromosome"/>
</dbReference>
<comment type="similarity">
    <text evidence="6">Belongs to the glycosyl hydrolase 13 family. GlgE subfamily.</text>
</comment>
<feature type="active site" description="Proton donor" evidence="6">
    <location>
        <position position="851"/>
    </location>
</feature>
<dbReference type="SUPFAM" id="SSF51445">
    <property type="entry name" value="(Trans)glycosidases"/>
    <property type="match status" value="2"/>
</dbReference>
<dbReference type="GO" id="GO:0004553">
    <property type="term" value="F:hydrolase activity, hydrolyzing O-glycosyl compounds"/>
    <property type="evidence" value="ECO:0007669"/>
    <property type="project" value="InterPro"/>
</dbReference>
<proteinExistence type="inferred from homology"/>
<evidence type="ECO:0000259" key="8">
    <source>
        <dbReference type="SMART" id="SM00642"/>
    </source>
</evidence>
<evidence type="ECO:0000313" key="10">
    <source>
        <dbReference type="Proteomes" id="UP000182987"/>
    </source>
</evidence>
<feature type="active site" description="Nucleophile" evidence="6">
    <location>
        <position position="822"/>
    </location>
</feature>
<keyword evidence="3 6" id="KW-0808">Transferase</keyword>
<dbReference type="InterPro" id="IPR049171">
    <property type="entry name" value="GLGE_C"/>
</dbReference>
<dbReference type="Gene3D" id="3.20.20.80">
    <property type="entry name" value="Glycosidases"/>
    <property type="match status" value="2"/>
</dbReference>
<dbReference type="InterPro" id="IPR017853">
    <property type="entry name" value="GH"/>
</dbReference>
<dbReference type="EC" id="2.4.99.16" evidence="6"/>
<evidence type="ECO:0000256" key="2">
    <source>
        <dbReference type="ARBA" id="ARBA00022676"/>
    </source>
</evidence>
<protein>
    <recommendedName>
        <fullName evidence="6">Alpha-1,4-glucan:maltose-1-phosphate maltosyltransferase</fullName>
        <shortName evidence="6">GMPMT</shortName>
        <ecNumber evidence="6">2.4.99.16</ecNumber>
    </recommendedName>
    <alternativeName>
        <fullName evidence="6">(1-&gt;4)-alpha-D-glucan:maltose-1-phosphate alpha-D-maltosyltransferase</fullName>
    </alternativeName>
</protein>
<dbReference type="Pfam" id="PF21702">
    <property type="entry name" value="GLGE_C"/>
    <property type="match status" value="1"/>
</dbReference>
<comment type="subunit">
    <text evidence="1 6">Homodimer.</text>
</comment>
<dbReference type="STRING" id="1440763.BJI69_15585"/>
<dbReference type="InterPro" id="IPR013783">
    <property type="entry name" value="Ig-like_fold"/>
</dbReference>
<dbReference type="Gene3D" id="2.60.40.1180">
    <property type="entry name" value="Golgi alpha-mannosidase II"/>
    <property type="match status" value="1"/>
</dbReference>
<dbReference type="Gene3D" id="2.60.40.10">
    <property type="entry name" value="Immunoglobulins"/>
    <property type="match status" value="1"/>
</dbReference>
<evidence type="ECO:0000256" key="1">
    <source>
        <dbReference type="ARBA" id="ARBA00011738"/>
    </source>
</evidence>
<dbReference type="HAMAP" id="MF_02124">
    <property type="entry name" value="GlgE"/>
    <property type="match status" value="1"/>
</dbReference>
<feature type="binding site" evidence="6">
    <location>
        <position position="690"/>
    </location>
    <ligand>
        <name>alpha-maltose 1-phosphate</name>
        <dbReference type="ChEBI" id="CHEBI:63576"/>
    </ligand>
</feature>
<keyword evidence="4 6" id="KW-0119">Carbohydrate metabolism</keyword>
<sequence>MSASMRAPLCIYYLHPLLAGPMTAWNPWIEHAASLGFRQLLVAPPFEPSACGDVFVTRDFDRLNPSLGADGDATTRLGQIAKACRAQHMELWLDVSLDELASDSPLRGEHPDWFRAIAAQHGTPDPRWTPSESDSARWRLNDPTVAHAATQWWIDRLRRWTAAGVAGFRLMHPQRLPASLWKTLIDAVHDVSPDAGFLAWTPGSTPEELASMRGAGFDAVVSSANWWDFRAPWYAEEAARLQAIAPALACTEAPFATRLGDELGEENQLDHAYRRAIAFAATAPGGWMMPVGFEFAAHDALDPRRGAVITPADLAAGAVVDVTATVKAANAAVGERIHGVPTIVTGKGIAAFLTVDGADPRTATGATLTLVNASLDREAPLTAADALIGDASHFGPWTTPDGRKVFDEGDEVVLHPGAVLTLTAHAGAPVKRKIGATAHKEFMQSATKAPRIIIEAVQPVVDGGRFPAKRIVGQAIDVTADIFADGHDVLAARLRYRALDEKAWREVVLEPVNNDIHAARFTPTRMGRYEFQIEAWRDPFATYRHELEVKHAAHVPVALELEEGRLLVEARAKDAAGAKAKGLRSLATAVARSEGDERLELLLADSTLALMTATDPRLRSTVTESFQLEVDRREAGFASWYELFPRSMTDDKAKHGTFRSTIARLPAVRDMGFDVLYFPPIHPIGTAFRKGPNNSLTPGPDDPGSPYAIGSPDGGHTALHPQLGTMEDFRALRDAAHEHGLELALDFAIQCSQDHPWLKEHPEWFDWRPDGSIRYAENPPKKYQDIVNVDFYAEGAIPSLWQALCDVVLFWANEGIRTFRVDNPHTKPFPFWEWMIARVRAKYPDALFLSEAFTRPKPMYRLAKVGFSQSYTYFTWRNSKQEFVDYLTELTTTPPKDFFRPNFFVNTPDIDPYFLQTSGRPGFLIRAALATTLSGLWGMYSGFEICEAAPMPGKEEYLDSEKYEIRVRDFSAPGNIVAEITQLNAIRRAHPALQSHLGVRFLPANNAQVLFFEKRSGDDVVLVAISMDPHNAQAADLSLPLGDWGYASDAQLDIHDLLHNQPIAWRGADQHVWLGLGQPYAIWHVRLPGV</sequence>
<gene>
    <name evidence="6" type="primary">glgE</name>
    <name evidence="9" type="ORF">BJI69_15585</name>
</gene>
<dbReference type="RefSeq" id="WP_046966702.1">
    <property type="nucleotide sequence ID" value="NZ_CP017480.1"/>
</dbReference>
<reference evidence="10" key="1">
    <citation type="submission" date="2016-09" db="EMBL/GenBank/DDBJ databases">
        <authorList>
            <person name="Lysoe E."/>
        </authorList>
    </citation>
    <scope>NUCLEOTIDE SEQUENCE [LARGE SCALE GENOMIC DNA]</scope>
    <source>
        <strain evidence="10">LJ96T</strain>
    </source>
</reference>
<evidence type="ECO:0000313" key="9">
    <source>
        <dbReference type="EMBL" id="APG05180.1"/>
    </source>
</evidence>
<accession>A0A1L3EVZ2</accession>
<dbReference type="Pfam" id="PF00128">
    <property type="entry name" value="Alpha-amylase"/>
    <property type="match status" value="1"/>
</dbReference>
<feature type="site" description="Transition state stabilizer" evidence="6">
    <location>
        <position position="909"/>
    </location>
</feature>
<dbReference type="InterPro" id="IPR013780">
    <property type="entry name" value="Glyco_hydro_b"/>
</dbReference>
<comment type="function">
    <text evidence="6">Maltosyltransferase that uses maltose 1-phosphate (M1P) as the sugar donor to elongate linear or branched alpha-(1-&gt;4)-glucans. Is involved in a branched alpha-glucan biosynthetic pathway from trehalose, together with TreS, Mak and GlgB.</text>
</comment>
<keyword evidence="10" id="KW-1185">Reference proteome</keyword>
<feature type="region of interest" description="Disordered" evidence="7">
    <location>
        <begin position="688"/>
        <end position="720"/>
    </location>
</feature>
<organism evidence="9 10">
    <name type="scientific">Luteibacter rhizovicinus DSM 16549</name>
    <dbReference type="NCBI Taxonomy" id="1440763"/>
    <lineage>
        <taxon>Bacteria</taxon>
        <taxon>Pseudomonadati</taxon>
        <taxon>Pseudomonadota</taxon>
        <taxon>Gammaproteobacteria</taxon>
        <taxon>Lysobacterales</taxon>
        <taxon>Rhodanobacteraceae</taxon>
        <taxon>Luteibacter</taxon>
    </lineage>
</organism>
<name>A0A1L3EVZ2_9GAMM</name>
<dbReference type="OrthoDB" id="9805159at2"/>